<evidence type="ECO:0000313" key="2">
    <source>
        <dbReference type="Proteomes" id="UP000186997"/>
    </source>
</evidence>
<dbReference type="OrthoDB" id="7596739at2"/>
<accession>A0A1R3WRZ8</accession>
<evidence type="ECO:0008006" key="3">
    <source>
        <dbReference type="Google" id="ProtNLM"/>
    </source>
</evidence>
<reference evidence="2" key="1">
    <citation type="submission" date="2017-01" db="EMBL/GenBank/DDBJ databases">
        <authorList>
            <person name="Varghese N."/>
            <person name="Submissions S."/>
        </authorList>
    </citation>
    <scope>NUCLEOTIDE SEQUENCE [LARGE SCALE GENOMIC DNA]</scope>
    <source>
        <strain evidence="2">DSM 29591</strain>
    </source>
</reference>
<dbReference type="RefSeq" id="WP_076658656.1">
    <property type="nucleotide sequence ID" value="NZ_FTPR01000001.1"/>
</dbReference>
<sequence length="359" mass="40105">MPGDTASTGHKADRLILHIGHQKTGTTTLQAALVAGRMQLAQQGIAQPETVQTTGNAIMLGHHLFGLAPFAINRQGWLNISDQDALDLAAQQWRDLEAQVEAIRARQIVISSEHFFQAFDAATFARASQILHSLAQAVVVVIYVRAPVSAMLSNLQESVKTPLNRVQRRDRDALQTIITAWAGAFPGAVQIHAFDKQTLVNRDIKADFFGRYLPEADLPTLPDGDLNTSMSAEAMAILHDIKAGRLDRRFDVVSFYERVRRDDNRVVAPTHPAWQDGVAQSINNWCAPDLIWLRDTHCITFPGIDYDALNPGSYDPDHILPARVEDVCLVDPARKARLWRRVRLREALPTPLRRWAAKW</sequence>
<organism evidence="1 2">
    <name type="scientific">Yoonia rosea</name>
    <dbReference type="NCBI Taxonomy" id="287098"/>
    <lineage>
        <taxon>Bacteria</taxon>
        <taxon>Pseudomonadati</taxon>
        <taxon>Pseudomonadota</taxon>
        <taxon>Alphaproteobacteria</taxon>
        <taxon>Rhodobacterales</taxon>
        <taxon>Paracoccaceae</taxon>
        <taxon>Yoonia</taxon>
    </lineage>
</organism>
<protein>
    <recommendedName>
        <fullName evidence="3">Sulfotransferase family protein</fullName>
    </recommendedName>
</protein>
<keyword evidence="2" id="KW-1185">Reference proteome</keyword>
<dbReference type="SUPFAM" id="SSF52540">
    <property type="entry name" value="P-loop containing nucleoside triphosphate hydrolases"/>
    <property type="match status" value="1"/>
</dbReference>
<dbReference type="AlphaFoldDB" id="A0A1R3WRZ8"/>
<dbReference type="InterPro" id="IPR027417">
    <property type="entry name" value="P-loop_NTPase"/>
</dbReference>
<evidence type="ECO:0000313" key="1">
    <source>
        <dbReference type="EMBL" id="SIT80317.1"/>
    </source>
</evidence>
<proteinExistence type="predicted"/>
<dbReference type="STRING" id="287098.SAMN05421665_1088"/>
<dbReference type="EMBL" id="FTPR01000001">
    <property type="protein sequence ID" value="SIT80317.1"/>
    <property type="molecule type" value="Genomic_DNA"/>
</dbReference>
<gene>
    <name evidence="1" type="ORF">SAMN05421665_1088</name>
</gene>
<dbReference type="Proteomes" id="UP000186997">
    <property type="component" value="Unassembled WGS sequence"/>
</dbReference>
<name>A0A1R3WRZ8_9RHOB</name>